<dbReference type="EMBL" id="UINC01113928">
    <property type="protein sequence ID" value="SVC83880.1"/>
    <property type="molecule type" value="Genomic_DNA"/>
</dbReference>
<evidence type="ECO:0000313" key="1">
    <source>
        <dbReference type="EMBL" id="SVC83880.1"/>
    </source>
</evidence>
<reference evidence="1" key="1">
    <citation type="submission" date="2018-05" db="EMBL/GenBank/DDBJ databases">
        <authorList>
            <person name="Lanie J.A."/>
            <person name="Ng W.-L."/>
            <person name="Kazmierczak K.M."/>
            <person name="Andrzejewski T.M."/>
            <person name="Davidsen T.M."/>
            <person name="Wayne K.J."/>
            <person name="Tettelin H."/>
            <person name="Glass J.I."/>
            <person name="Rusch D."/>
            <person name="Podicherti R."/>
            <person name="Tsui H.-C.T."/>
            <person name="Winkler M.E."/>
        </authorList>
    </citation>
    <scope>NUCLEOTIDE SEQUENCE</scope>
</reference>
<sequence length="64" mass="7383">MVGSMQINNGFSGQYYLPYSIGLLCSYLKKHSNKLNDLKFTIPIYRREEKSNLVKKLEGVDILL</sequence>
<protein>
    <submittedName>
        <fullName evidence="1">Uncharacterized protein</fullName>
    </submittedName>
</protein>
<dbReference type="AlphaFoldDB" id="A0A382QFZ6"/>
<organism evidence="1">
    <name type="scientific">marine metagenome</name>
    <dbReference type="NCBI Taxonomy" id="408172"/>
    <lineage>
        <taxon>unclassified sequences</taxon>
        <taxon>metagenomes</taxon>
        <taxon>ecological metagenomes</taxon>
    </lineage>
</organism>
<name>A0A382QFZ6_9ZZZZ</name>
<feature type="non-terminal residue" evidence="1">
    <location>
        <position position="64"/>
    </location>
</feature>
<proteinExistence type="predicted"/>
<accession>A0A382QFZ6</accession>
<gene>
    <name evidence="1" type="ORF">METZ01_LOCUS336734</name>
</gene>